<evidence type="ECO:0000313" key="3">
    <source>
        <dbReference type="Proteomes" id="UP000008141"/>
    </source>
</evidence>
<sequence length="1328" mass="141788">MGAVGAPPLRNADGRPILCAFELKKRELKLPRLDQAQLRVSWPDLASAFGDTTELFVLDQSGTPHSIKAHVSVKTRGEARREFYLSGVGALLKALGARPGDVLALVGAHGEELRVECNTAEARAVAAHDFSDTGSGSGGTQRGSTAAAQAAVAPAAAAEKKEKVAAETDAAQAVGAAAEGEQAQQRRGAVVAAPQGPATAAGKVASRKRGRQPLAERQQHPEPQQQQEDKRQPPRRKGQRKQQQQQQQQELQEQAGEQQQQERRPQRQQRRGKRLVPQQQEEQHSGEQEQEARPEDASAAHVVAAPAPPPAQAAASPQQLQQGPLQEPLDESLGWEAVETDTSDDDYQSMLRDNKRQRRTRTVAGTRQMHLTKAAAARQAEEEAAEAAAAAAVAASKHVRRAGGGRAPGGFSGSGGRGAGSAHQPMALLPGEEPLGVELFFGEARPLLPGGRLGPPHAHAGGSKGLEGAARYRAGVDRARQQIRQRMVGQGTSEDEVESTLRLLRKFEAKCLRGEEATPAQCKQLCRDYLHCLRRLYNLPGRQPLVLDAHVLSAKALVDEEGQDALQHMRTMERRFLIWTPADLPPADTALGGMSSGGGAGGSRPAAAAAAAAATEAPPQAAAAGSSIPEAAGRGRRGGTRGNPNTVARYLSPRTAAGAGAGKQRRAAAAAPVVAGAPAQGERQVEAAAAAARIEPALPLEAEQEGEDGDATAAPAGGAWDQGLSGIWAEFTRKLKGKRYGDITLHTTSLPVSCALNDTEWQDGQLKRCSVKQHVNVLKQIESCQQGKRQGRLYVTDGSMPDYLEQQHYPVDAPGMPCGVDSRANAMLPHAVRSSRATNLFHTLKSESTGTKTFTLFGPAGGGTNLTAFHFETKRRRSYNCGTGDFIIQPPATLADMRKMMRVHAAVAGRHTRHGQLLPLECYLEEGVPLVLHLRDYPFATLCELCEQSMHAFVSFNTVASTPPSLKVSCNDFDLVWELDSCYWMEKVAALYSELGLFPEEALPPDGADTWVMSSYLLRRPHTLAEKRAGWERPWLCEAEGAQGVGQGAGAGELEDSEMHWSTDIIAARCVEKLLDVLAGELRQLASWAGEVPDAGLALLALRRARPVLLDMHRRAASEADGSRRRRGLQFEPRWPVECHFSREYMEDLLGQVDSALARFPPAQPAEPAGQPRAAAPAAGQTPGANRRRRAPPAAVAAAEARQGVGAGSGSSGVEACLLTGEAHAAYAAGSQEQRQLLVQQADAMLAAASAGGPASSVVPALAGQEAHVVRSHWLLRVQLEWEAAAAQPLDLALLATRRQQRSEAEALLDGCCRQLEQRHRADWGVQG</sequence>
<dbReference type="RefSeq" id="XP_005849650.1">
    <property type="nucleotide sequence ID" value="XM_005849588.1"/>
</dbReference>
<feature type="region of interest" description="Disordered" evidence="1">
    <location>
        <begin position="620"/>
        <end position="650"/>
    </location>
</feature>
<protein>
    <submittedName>
        <fullName evidence="2">Uncharacterized protein</fullName>
    </submittedName>
</protein>
<feature type="compositionally biased region" description="Low complexity" evidence="1">
    <location>
        <begin position="185"/>
        <end position="195"/>
    </location>
</feature>
<evidence type="ECO:0000256" key="1">
    <source>
        <dbReference type="SAM" id="MobiDB-lite"/>
    </source>
</evidence>
<dbReference type="InterPro" id="IPR051425">
    <property type="entry name" value="Formin_Homology"/>
</dbReference>
<feature type="compositionally biased region" description="Gly residues" evidence="1">
    <location>
        <begin position="404"/>
        <end position="419"/>
    </location>
</feature>
<dbReference type="KEGG" id="cvr:CHLNCDRAFT_143179"/>
<name>E1Z9M8_CHLVA</name>
<dbReference type="EMBL" id="GL433839">
    <property type="protein sequence ID" value="EFN57548.1"/>
    <property type="molecule type" value="Genomic_DNA"/>
</dbReference>
<dbReference type="PANTHER" id="PTHR45725">
    <property type="entry name" value="FORMIN HOMOLOGY 2 FAMILY MEMBER"/>
    <property type="match status" value="1"/>
</dbReference>
<feature type="compositionally biased region" description="Low complexity" evidence="1">
    <location>
        <begin position="1166"/>
        <end position="1185"/>
    </location>
</feature>
<gene>
    <name evidence="2" type="ORF">CHLNCDRAFT_143179</name>
</gene>
<feature type="compositionally biased region" description="Basic and acidic residues" evidence="1">
    <location>
        <begin position="281"/>
        <end position="298"/>
    </location>
</feature>
<feature type="compositionally biased region" description="Low complexity" evidence="1">
    <location>
        <begin position="241"/>
        <end position="259"/>
    </location>
</feature>
<organism evidence="3">
    <name type="scientific">Chlorella variabilis</name>
    <name type="common">Green alga</name>
    <dbReference type="NCBI Taxonomy" id="554065"/>
    <lineage>
        <taxon>Eukaryota</taxon>
        <taxon>Viridiplantae</taxon>
        <taxon>Chlorophyta</taxon>
        <taxon>core chlorophytes</taxon>
        <taxon>Trebouxiophyceae</taxon>
        <taxon>Chlorellales</taxon>
        <taxon>Chlorellaceae</taxon>
        <taxon>Chlorella clade</taxon>
        <taxon>Chlorella</taxon>
    </lineage>
</organism>
<feature type="compositionally biased region" description="Low complexity" evidence="1">
    <location>
        <begin position="620"/>
        <end position="632"/>
    </location>
</feature>
<proteinExistence type="predicted"/>
<dbReference type="Proteomes" id="UP000008141">
    <property type="component" value="Unassembled WGS sequence"/>
</dbReference>
<dbReference type="GeneID" id="17356920"/>
<accession>E1Z9M8</accession>
<feature type="region of interest" description="Disordered" evidence="1">
    <location>
        <begin position="401"/>
        <end position="422"/>
    </location>
</feature>
<feature type="compositionally biased region" description="Low complexity" evidence="1">
    <location>
        <begin position="312"/>
        <end position="326"/>
    </location>
</feature>
<dbReference type="PANTHER" id="PTHR45725:SF18">
    <property type="entry name" value="ORC1-LIKE AAA ATPASE DOMAIN-CONTAINING PROTEIN"/>
    <property type="match status" value="1"/>
</dbReference>
<feature type="region of interest" description="Disordered" evidence="1">
    <location>
        <begin position="1161"/>
        <end position="1198"/>
    </location>
</feature>
<dbReference type="OrthoDB" id="511598at2759"/>
<feature type="compositionally biased region" description="Acidic residues" evidence="1">
    <location>
        <begin position="338"/>
        <end position="347"/>
    </location>
</feature>
<evidence type="ECO:0000313" key="2">
    <source>
        <dbReference type="EMBL" id="EFN57548.1"/>
    </source>
</evidence>
<feature type="region of interest" description="Disordered" evidence="1">
    <location>
        <begin position="185"/>
        <end position="369"/>
    </location>
</feature>
<reference evidence="2 3" key="1">
    <citation type="journal article" date="2010" name="Plant Cell">
        <title>The Chlorella variabilis NC64A genome reveals adaptation to photosymbiosis, coevolution with viruses, and cryptic sex.</title>
        <authorList>
            <person name="Blanc G."/>
            <person name="Duncan G."/>
            <person name="Agarkova I."/>
            <person name="Borodovsky M."/>
            <person name="Gurnon J."/>
            <person name="Kuo A."/>
            <person name="Lindquist E."/>
            <person name="Lucas S."/>
            <person name="Pangilinan J."/>
            <person name="Polle J."/>
            <person name="Salamov A."/>
            <person name="Terry A."/>
            <person name="Yamada T."/>
            <person name="Dunigan D.D."/>
            <person name="Grigoriev I.V."/>
            <person name="Claverie J.M."/>
            <person name="Van Etten J.L."/>
        </authorList>
    </citation>
    <scope>NUCLEOTIDE SEQUENCE [LARGE SCALE GENOMIC DNA]</scope>
    <source>
        <strain evidence="2 3">NC64A</strain>
    </source>
</reference>
<keyword evidence="3" id="KW-1185">Reference proteome</keyword>
<dbReference type="STRING" id="554065.E1Z9M8"/>
<dbReference type="InParanoid" id="E1Z9M8"/>